<organism evidence="6 7">
    <name type="scientific">Colocasia esculenta</name>
    <name type="common">Wild taro</name>
    <name type="synonym">Arum esculentum</name>
    <dbReference type="NCBI Taxonomy" id="4460"/>
    <lineage>
        <taxon>Eukaryota</taxon>
        <taxon>Viridiplantae</taxon>
        <taxon>Streptophyta</taxon>
        <taxon>Embryophyta</taxon>
        <taxon>Tracheophyta</taxon>
        <taxon>Spermatophyta</taxon>
        <taxon>Magnoliopsida</taxon>
        <taxon>Liliopsida</taxon>
        <taxon>Araceae</taxon>
        <taxon>Aroideae</taxon>
        <taxon>Colocasieae</taxon>
        <taxon>Colocasia</taxon>
    </lineage>
</organism>
<comment type="caution">
    <text evidence="6">The sequence shown here is derived from an EMBL/GenBank/DDBJ whole genome shotgun (WGS) entry which is preliminary data.</text>
</comment>
<evidence type="ECO:0000256" key="1">
    <source>
        <dbReference type="ARBA" id="ARBA00004123"/>
    </source>
</evidence>
<dbReference type="InterPro" id="IPR036735">
    <property type="entry name" value="NGN_dom_sf"/>
</dbReference>
<dbReference type="Pfam" id="PF23042">
    <property type="entry name" value="KOW1_SPT5"/>
    <property type="match status" value="1"/>
</dbReference>
<protein>
    <submittedName>
        <fullName evidence="6">Uncharacterized protein</fullName>
    </submittedName>
</protein>
<evidence type="ECO:0000259" key="5">
    <source>
        <dbReference type="SMART" id="SM00739"/>
    </source>
</evidence>
<sequence>MMTSMFCRGTIGWRSFGLSRSKPGFVVALGGFWRWSWGFCGGGAASQVPHGIHLTASSSARRLLPAVGLVSFDGDGGAYGYHGWIGERDLVAFVIKHIYYFQNVAEVIWSLYLLCVWTELISDIQVGAKESKGAGKSTLPLFLKEEELSGEELEEYVKKRYGQGSDGVMYDEDDKEGDDRKSSLLSTSDPTIWRVRCMVGHEQRLAFCLIQKYVSLNVRGFKLPLISIFTLEHIKGYVYIEADKQHDIFEACKGFCALYTSKISLVPTNEVPRLLSVQHKPNGISEGAWVRMKNGKYKGDLAQVMSFDAEDKKATVKLVPRIDFQALAKKFGGGISLKHAVIPAPRLISSRELEDFRPHIETRHDRQTGELFEILDGMMLKDGYLYKKVSILSLNCFGVQPSSAELMKFEPAKRDEPQLSDYISNLYGGRKRNSSQTLDGTLEDNGSSIKLHDLVLFGRKDFGVIIGMKCDSFQILKGGVKEPLVVTVQQREIKKSCIDKMFTAPDSHKKTICINDNIKVLAGPQKDRQGIVKHMYKGTLFVYDEDIQEDTGFFCVKCESCEVIKGQKSCHFGSKGSAECSSMPQSPTKCSEQRDFDMKRYGQGDGDQLFTIGQTLRIRVGPLKGHLCRVVRIYRSDVTVKLDSLVKLMTEDGQTVAFLGGCFIRKGLFRGEMTEEEKHFQQIAIGWT</sequence>
<dbReference type="GO" id="GO:0006357">
    <property type="term" value="P:regulation of transcription by RNA polymerase II"/>
    <property type="evidence" value="ECO:0007669"/>
    <property type="project" value="InterPro"/>
</dbReference>
<dbReference type="AlphaFoldDB" id="A0A843XG55"/>
<dbReference type="InterPro" id="IPR006645">
    <property type="entry name" value="NGN-like_dom"/>
</dbReference>
<accession>A0A843XG55</accession>
<dbReference type="SMART" id="SM00739">
    <property type="entry name" value="KOW"/>
    <property type="match status" value="3"/>
</dbReference>
<dbReference type="Pfam" id="PF23037">
    <property type="entry name" value="KOWx_SPT5"/>
    <property type="match status" value="1"/>
</dbReference>
<dbReference type="GO" id="GO:0006368">
    <property type="term" value="P:transcription elongation by RNA polymerase II"/>
    <property type="evidence" value="ECO:0007669"/>
    <property type="project" value="TreeGrafter"/>
</dbReference>
<dbReference type="Pfam" id="PF23291">
    <property type="entry name" value="KOW4_SPT5"/>
    <property type="match status" value="1"/>
</dbReference>
<dbReference type="GO" id="GO:0032044">
    <property type="term" value="C:DSIF complex"/>
    <property type="evidence" value="ECO:0007669"/>
    <property type="project" value="TreeGrafter"/>
</dbReference>
<dbReference type="Pfam" id="PF03439">
    <property type="entry name" value="Spt5-NGN"/>
    <property type="match status" value="1"/>
</dbReference>
<feature type="domain" description="NusG-like N-terminal" evidence="4">
    <location>
        <begin position="189"/>
        <end position="278"/>
    </location>
</feature>
<name>A0A843XG55_COLES</name>
<dbReference type="InterPro" id="IPR005100">
    <property type="entry name" value="NGN-domain"/>
</dbReference>
<keyword evidence="7" id="KW-1185">Reference proteome</keyword>
<dbReference type="InterPro" id="IPR039385">
    <property type="entry name" value="NGN_Euk"/>
</dbReference>
<dbReference type="CDD" id="cd09888">
    <property type="entry name" value="NGN_Euk"/>
    <property type="match status" value="1"/>
</dbReference>
<dbReference type="PANTHER" id="PTHR11125">
    <property type="entry name" value="SUPPRESSOR OF TY 5"/>
    <property type="match status" value="1"/>
</dbReference>
<dbReference type="Gene3D" id="2.30.30.30">
    <property type="match status" value="2"/>
</dbReference>
<reference evidence="6" key="1">
    <citation type="submission" date="2017-07" db="EMBL/GenBank/DDBJ databases">
        <title>Taro Niue Genome Assembly and Annotation.</title>
        <authorList>
            <person name="Atibalentja N."/>
            <person name="Keating K."/>
            <person name="Fields C.J."/>
        </authorList>
    </citation>
    <scope>NUCLEOTIDE SEQUENCE</scope>
    <source>
        <strain evidence="6">Niue_2</strain>
        <tissue evidence="6">Leaf</tissue>
    </source>
</reference>
<dbReference type="InterPro" id="IPR041973">
    <property type="entry name" value="KOW_Spt5_1"/>
</dbReference>
<dbReference type="InterPro" id="IPR039659">
    <property type="entry name" value="SPT5"/>
</dbReference>
<dbReference type="CDD" id="cd06084">
    <property type="entry name" value="KOW_Spt5_4"/>
    <property type="match status" value="1"/>
</dbReference>
<gene>
    <name evidence="6" type="ORF">Taro_051231</name>
</gene>
<proteinExistence type="predicted"/>
<evidence type="ECO:0000259" key="4">
    <source>
        <dbReference type="SMART" id="SM00738"/>
    </source>
</evidence>
<dbReference type="InterPro" id="IPR014722">
    <property type="entry name" value="Rib_uL2_dom2"/>
</dbReference>
<feature type="domain" description="KOW" evidence="5">
    <location>
        <begin position="609"/>
        <end position="636"/>
    </location>
</feature>
<feature type="domain" description="KOW" evidence="5">
    <location>
        <begin position="283"/>
        <end position="310"/>
    </location>
</feature>
<evidence type="ECO:0000313" key="6">
    <source>
        <dbReference type="EMBL" id="MQM18242.1"/>
    </source>
</evidence>
<dbReference type="InterPro" id="IPR041977">
    <property type="entry name" value="KOW_Spt5_4"/>
</dbReference>
<dbReference type="Gene3D" id="3.30.70.940">
    <property type="entry name" value="NusG, N-terminal domain"/>
    <property type="match status" value="1"/>
</dbReference>
<evidence type="ECO:0000256" key="3">
    <source>
        <dbReference type="ARBA" id="ARBA00023242"/>
    </source>
</evidence>
<dbReference type="SMART" id="SM00738">
    <property type="entry name" value="NGN"/>
    <property type="match status" value="1"/>
</dbReference>
<dbReference type="GO" id="GO:0032784">
    <property type="term" value="P:regulation of DNA-templated transcription elongation"/>
    <property type="evidence" value="ECO:0007669"/>
    <property type="project" value="InterPro"/>
</dbReference>
<dbReference type="InterPro" id="IPR057936">
    <property type="entry name" value="KOWx_Spt5"/>
</dbReference>
<dbReference type="EMBL" id="NMUH01008056">
    <property type="protein sequence ID" value="MQM18242.1"/>
    <property type="molecule type" value="Genomic_DNA"/>
</dbReference>
<dbReference type="CDD" id="cd06081">
    <property type="entry name" value="KOW_Spt5_1"/>
    <property type="match status" value="1"/>
</dbReference>
<dbReference type="GO" id="GO:0003729">
    <property type="term" value="F:mRNA binding"/>
    <property type="evidence" value="ECO:0007669"/>
    <property type="project" value="TreeGrafter"/>
</dbReference>
<dbReference type="OrthoDB" id="28901at2759"/>
<dbReference type="PANTHER" id="PTHR11125:SF8">
    <property type="entry name" value="PROTEIN RNA-DIRECTED DNA METHYLATION 3"/>
    <property type="match status" value="1"/>
</dbReference>
<feature type="domain" description="KOW" evidence="5">
    <location>
        <begin position="511"/>
        <end position="538"/>
    </location>
</feature>
<dbReference type="Proteomes" id="UP000652761">
    <property type="component" value="Unassembled WGS sequence"/>
</dbReference>
<dbReference type="InterPro" id="IPR005824">
    <property type="entry name" value="KOW"/>
</dbReference>
<comment type="subcellular location">
    <subcellularLocation>
        <location evidence="1">Nucleus</location>
    </subcellularLocation>
</comment>
<evidence type="ECO:0000313" key="7">
    <source>
        <dbReference type="Proteomes" id="UP000652761"/>
    </source>
</evidence>
<keyword evidence="2" id="KW-0804">Transcription</keyword>
<keyword evidence="3" id="KW-0539">Nucleus</keyword>
<evidence type="ECO:0000256" key="2">
    <source>
        <dbReference type="ARBA" id="ARBA00023163"/>
    </source>
</evidence>